<evidence type="ECO:0000313" key="3">
    <source>
        <dbReference type="Proteomes" id="UP000245884"/>
    </source>
</evidence>
<reference evidence="2 3" key="1">
    <citation type="journal article" date="2018" name="Mol. Biol. Evol.">
        <title>Broad Genomic Sampling Reveals a Smut Pathogenic Ancestry of the Fungal Clade Ustilaginomycotina.</title>
        <authorList>
            <person name="Kijpornyongpan T."/>
            <person name="Mondo S.J."/>
            <person name="Barry K."/>
            <person name="Sandor L."/>
            <person name="Lee J."/>
            <person name="Lipzen A."/>
            <person name="Pangilinan J."/>
            <person name="LaButti K."/>
            <person name="Hainaut M."/>
            <person name="Henrissat B."/>
            <person name="Grigoriev I.V."/>
            <person name="Spatafora J.W."/>
            <person name="Aime M.C."/>
        </authorList>
    </citation>
    <scope>NUCLEOTIDE SEQUENCE [LARGE SCALE GENOMIC DNA]</scope>
    <source>
        <strain evidence="2 3">MCA 5214</strain>
    </source>
</reference>
<feature type="signal peptide" evidence="1">
    <location>
        <begin position="1"/>
        <end position="21"/>
    </location>
</feature>
<dbReference type="GeneID" id="37025448"/>
<organism evidence="2 3">
    <name type="scientific">Jaminaea rosea</name>
    <dbReference type="NCBI Taxonomy" id="1569628"/>
    <lineage>
        <taxon>Eukaryota</taxon>
        <taxon>Fungi</taxon>
        <taxon>Dikarya</taxon>
        <taxon>Basidiomycota</taxon>
        <taxon>Ustilaginomycotina</taxon>
        <taxon>Exobasidiomycetes</taxon>
        <taxon>Microstromatales</taxon>
        <taxon>Microstromatales incertae sedis</taxon>
        <taxon>Jaminaea</taxon>
    </lineage>
</organism>
<evidence type="ECO:0000256" key="1">
    <source>
        <dbReference type="SAM" id="SignalP"/>
    </source>
</evidence>
<accession>A0A316US46</accession>
<dbReference type="AlphaFoldDB" id="A0A316US46"/>
<dbReference type="EMBL" id="KZ819666">
    <property type="protein sequence ID" value="PWN28107.1"/>
    <property type="molecule type" value="Genomic_DNA"/>
</dbReference>
<dbReference type="Proteomes" id="UP000245884">
    <property type="component" value="Unassembled WGS sequence"/>
</dbReference>
<name>A0A316US46_9BASI</name>
<feature type="chain" id="PRO_5016363436" evidence="1">
    <location>
        <begin position="22"/>
        <end position="347"/>
    </location>
</feature>
<gene>
    <name evidence="2" type="ORF">BDZ90DRAFT_162902</name>
</gene>
<evidence type="ECO:0000313" key="2">
    <source>
        <dbReference type="EMBL" id="PWN28107.1"/>
    </source>
</evidence>
<sequence>MQLYIFVVVAAVTALVSTVSADVPSPRMVPIDGQPASAQPLYGQPPYQPTGAPPIGYPPYFGVPKAACESNVIAALIGVGALNCANINVLSTQPPNHKRRSLGDFHAHHDPVVVSMLKRAQVKPLCQDPAYDSMQKAGVLDCEKSVLNVVEGYKASKEICATKTAALLAAINVIKCDNIKVTERSTDSEHEDLWVDVMRRGIATRQCERANEDLGVRMIDCSHPALLLPRLVGPLGGVGDGASPDCQANTIAGLIAVGAAECLDLNILSNVPARQGRRELPLINVEALKEADLNVLSYVPGSQPGGEYYEEVEQEDREEKSSIDAAMVGRRDYTVRKRIAETIDKSA</sequence>
<dbReference type="RefSeq" id="XP_025362719.1">
    <property type="nucleotide sequence ID" value="XM_025503625.1"/>
</dbReference>
<proteinExistence type="predicted"/>
<keyword evidence="3" id="KW-1185">Reference proteome</keyword>
<keyword evidence="1" id="KW-0732">Signal</keyword>
<protein>
    <submittedName>
        <fullName evidence="2">Uncharacterized protein</fullName>
    </submittedName>
</protein>